<dbReference type="EMBL" id="BMGS01000003">
    <property type="protein sequence ID" value="GGG40164.1"/>
    <property type="molecule type" value="Genomic_DNA"/>
</dbReference>
<gene>
    <name evidence="1" type="ORF">GCM10011378_15570</name>
</gene>
<evidence type="ECO:0000313" key="1">
    <source>
        <dbReference type="EMBL" id="GGG40164.1"/>
    </source>
</evidence>
<comment type="caution">
    <text evidence="1">The sequence shown here is derived from an EMBL/GenBank/DDBJ whole genome shotgun (WGS) entry which is preliminary data.</text>
</comment>
<evidence type="ECO:0000313" key="2">
    <source>
        <dbReference type="Proteomes" id="UP000601361"/>
    </source>
</evidence>
<dbReference type="InterPro" id="IPR021330">
    <property type="entry name" value="DUF2939"/>
</dbReference>
<dbReference type="Proteomes" id="UP000601361">
    <property type="component" value="Unassembled WGS sequence"/>
</dbReference>
<name>A0ABQ1WNU3_9BACT</name>
<accession>A0ABQ1WNU3</accession>
<keyword evidence="2" id="KW-1185">Reference proteome</keyword>
<dbReference type="Pfam" id="PF11159">
    <property type="entry name" value="DUF2939"/>
    <property type="match status" value="1"/>
</dbReference>
<evidence type="ECO:0008006" key="3">
    <source>
        <dbReference type="Google" id="ProtNLM"/>
    </source>
</evidence>
<reference evidence="2" key="1">
    <citation type="journal article" date="2019" name="Int. J. Syst. Evol. Microbiol.">
        <title>The Global Catalogue of Microorganisms (GCM) 10K type strain sequencing project: providing services to taxonomists for standard genome sequencing and annotation.</title>
        <authorList>
            <consortium name="The Broad Institute Genomics Platform"/>
            <consortium name="The Broad Institute Genome Sequencing Center for Infectious Disease"/>
            <person name="Wu L."/>
            <person name="Ma J."/>
        </authorList>
    </citation>
    <scope>NUCLEOTIDE SEQUENCE [LARGE SCALE GENOMIC DNA]</scope>
    <source>
        <strain evidence="2">CGMCC 1.12990</strain>
    </source>
</reference>
<organism evidence="1 2">
    <name type="scientific">Hymenobacter glacieicola</name>
    <dbReference type="NCBI Taxonomy" id="1562124"/>
    <lineage>
        <taxon>Bacteria</taxon>
        <taxon>Pseudomonadati</taxon>
        <taxon>Bacteroidota</taxon>
        <taxon>Cytophagia</taxon>
        <taxon>Cytophagales</taxon>
        <taxon>Hymenobacteraceae</taxon>
        <taxon>Hymenobacter</taxon>
    </lineage>
</organism>
<proteinExistence type="predicted"/>
<protein>
    <recommendedName>
        <fullName evidence="3">DUF2939 domain-containing protein</fullName>
    </recommendedName>
</protein>
<sequence>MKKTILSLLLIGLAIGAYLYYKNLTTGPEYSLLQAAKAVQDHDPAAFERYVDVSSVTSNLVDQVTAQSSVLGMLNPGGLAMKGALRLLKPQLAQAARQEVQRYVETGSVEAAAAAPKPMGVSVLGVVGKVVGPDSRFKGVKYTHEEGEQALVGLEFTQPRYDTTLVLEVKMRDQGDYWQATEITNTGDILKQVARLEKQRLVGK</sequence>
<dbReference type="RefSeq" id="WP_188557248.1">
    <property type="nucleotide sequence ID" value="NZ_BMGS01000003.1"/>
</dbReference>